<dbReference type="EC" id="1.4.3.19" evidence="4"/>
<dbReference type="PANTHER" id="PTHR13847">
    <property type="entry name" value="SARCOSINE DEHYDROGENASE-RELATED"/>
    <property type="match status" value="1"/>
</dbReference>
<reference evidence="4 5" key="1">
    <citation type="submission" date="2020-07" db="EMBL/GenBank/DDBJ databases">
        <title>Sequencing the genomes of 1000 actinobacteria strains.</title>
        <authorList>
            <person name="Klenk H.-P."/>
        </authorList>
    </citation>
    <scope>NUCLEOTIDE SEQUENCE [LARGE SCALE GENOMIC DNA]</scope>
    <source>
        <strain evidence="4 5">DSM 23819</strain>
    </source>
</reference>
<dbReference type="RefSeq" id="WP_179503284.1">
    <property type="nucleotide sequence ID" value="NZ_JACCAA010000001.1"/>
</dbReference>
<dbReference type="EMBL" id="JACCAA010000001">
    <property type="protein sequence ID" value="NYG60344.1"/>
    <property type="molecule type" value="Genomic_DNA"/>
</dbReference>
<feature type="domain" description="FAD dependent oxidoreductase" evidence="3">
    <location>
        <begin position="2"/>
        <end position="312"/>
    </location>
</feature>
<dbReference type="GO" id="GO:0005737">
    <property type="term" value="C:cytoplasm"/>
    <property type="evidence" value="ECO:0007669"/>
    <property type="project" value="TreeGrafter"/>
</dbReference>
<evidence type="ECO:0000313" key="5">
    <source>
        <dbReference type="Proteomes" id="UP000540656"/>
    </source>
</evidence>
<name>A0A7Y9UU98_9ACTN</name>
<dbReference type="PANTHER" id="PTHR13847:SF289">
    <property type="entry name" value="GLYCINE OXIDASE"/>
    <property type="match status" value="1"/>
</dbReference>
<dbReference type="AlphaFoldDB" id="A0A7Y9UU98"/>
<feature type="region of interest" description="Disordered" evidence="2">
    <location>
        <begin position="318"/>
        <end position="338"/>
    </location>
</feature>
<dbReference type="InterPro" id="IPR006076">
    <property type="entry name" value="FAD-dep_OxRdtase"/>
</dbReference>
<organism evidence="4 5">
    <name type="scientific">Nocardioides daedukensis</name>
    <dbReference type="NCBI Taxonomy" id="634462"/>
    <lineage>
        <taxon>Bacteria</taxon>
        <taxon>Bacillati</taxon>
        <taxon>Actinomycetota</taxon>
        <taxon>Actinomycetes</taxon>
        <taxon>Propionibacteriales</taxon>
        <taxon>Nocardioidaceae</taxon>
        <taxon>Nocardioides</taxon>
    </lineage>
</organism>
<dbReference type="GO" id="GO:0043799">
    <property type="term" value="F:glycine oxidase activity"/>
    <property type="evidence" value="ECO:0007669"/>
    <property type="project" value="UniProtKB-EC"/>
</dbReference>
<dbReference type="Gene3D" id="3.30.9.10">
    <property type="entry name" value="D-Amino Acid Oxidase, subunit A, domain 2"/>
    <property type="match status" value="2"/>
</dbReference>
<dbReference type="InterPro" id="IPR036188">
    <property type="entry name" value="FAD/NAD-bd_sf"/>
</dbReference>
<evidence type="ECO:0000313" key="4">
    <source>
        <dbReference type="EMBL" id="NYG60344.1"/>
    </source>
</evidence>
<gene>
    <name evidence="4" type="ORF">BJ980_003267</name>
</gene>
<dbReference type="Gene3D" id="3.50.50.60">
    <property type="entry name" value="FAD/NAD(P)-binding domain"/>
    <property type="match status" value="2"/>
</dbReference>
<sequence>MRVLVRGAGIIGLSVADELARRGHEVTVIDPTPGAGASHAAAGMLSPSSEVWHGEEEILRLGLRSMALWAEYAERLGVAVHRTGTLLVGHDRGDLQQVERQARLLGTAELLGNTAVRALEPRLHPRVAGGLLLADDHSVDPRAVVGALRRRVDVVPDIGAEAFGAEKMVLATGAHLPQPWSHLVRGVRGEIIRGHCVDPPTRTVRGWVRGRQVYVVPRTGGGIVIGATSEEHDAPPEVTLGGIHALIEDARTLLSGLDRATFTEAIARDRPASPDHLPLIGRAPGRDDVVLAAGLFRHGVLLAPLAAQLVADAVEGAPPDSALDPSRFESSSQEGNPC</sequence>
<evidence type="ECO:0000256" key="2">
    <source>
        <dbReference type="SAM" id="MobiDB-lite"/>
    </source>
</evidence>
<dbReference type="SUPFAM" id="SSF51905">
    <property type="entry name" value="FAD/NAD(P)-binding domain"/>
    <property type="match status" value="1"/>
</dbReference>
<evidence type="ECO:0000259" key="3">
    <source>
        <dbReference type="Pfam" id="PF01266"/>
    </source>
</evidence>
<proteinExistence type="predicted"/>
<feature type="compositionally biased region" description="Polar residues" evidence="2">
    <location>
        <begin position="328"/>
        <end position="338"/>
    </location>
</feature>
<dbReference type="PRINTS" id="PR00411">
    <property type="entry name" value="PNDRDTASEI"/>
</dbReference>
<dbReference type="Proteomes" id="UP000540656">
    <property type="component" value="Unassembled WGS sequence"/>
</dbReference>
<protein>
    <submittedName>
        <fullName evidence="4">Glycine oxidase</fullName>
        <ecNumber evidence="4">1.4.3.19</ecNumber>
    </submittedName>
</protein>
<accession>A0A7Y9UU98</accession>
<dbReference type="SUPFAM" id="SSF54373">
    <property type="entry name" value="FAD-linked reductases, C-terminal domain"/>
    <property type="match status" value="1"/>
</dbReference>
<evidence type="ECO:0000256" key="1">
    <source>
        <dbReference type="ARBA" id="ARBA00023002"/>
    </source>
</evidence>
<keyword evidence="1 4" id="KW-0560">Oxidoreductase</keyword>
<comment type="caution">
    <text evidence="4">The sequence shown here is derived from an EMBL/GenBank/DDBJ whole genome shotgun (WGS) entry which is preliminary data.</text>
</comment>
<keyword evidence="5" id="KW-1185">Reference proteome</keyword>
<dbReference type="Pfam" id="PF01266">
    <property type="entry name" value="DAO"/>
    <property type="match status" value="1"/>
</dbReference>